<dbReference type="AlphaFoldDB" id="A0A7H0EX62"/>
<protein>
    <recommendedName>
        <fullName evidence="3">DUF91 domain-containing protein</fullName>
    </recommendedName>
</protein>
<reference evidence="1 2" key="1">
    <citation type="submission" date="2020-08" db="EMBL/GenBank/DDBJ databases">
        <title>Complete genome sequence of Raphidiopsis curvispora isolated from drinking water reservoir in South Korea.</title>
        <authorList>
            <person name="Jeong J."/>
        </authorList>
    </citation>
    <scope>NUCLEOTIDE SEQUENCE [LARGE SCALE GENOMIC DNA]</scope>
    <source>
        <strain evidence="1 2">GIHE-G1</strain>
    </source>
</reference>
<dbReference type="Proteomes" id="UP000516013">
    <property type="component" value="Chromosome"/>
</dbReference>
<evidence type="ECO:0000313" key="2">
    <source>
        <dbReference type="Proteomes" id="UP000516013"/>
    </source>
</evidence>
<accession>A0A7H0EX62</accession>
<keyword evidence="2" id="KW-1185">Reference proteome</keyword>
<evidence type="ECO:0000313" key="1">
    <source>
        <dbReference type="EMBL" id="QNP28378.1"/>
    </source>
</evidence>
<dbReference type="EMBL" id="CP060822">
    <property type="protein sequence ID" value="QNP28378.1"/>
    <property type="molecule type" value="Genomic_DNA"/>
</dbReference>
<dbReference type="RefSeq" id="WP_187705248.1">
    <property type="nucleotide sequence ID" value="NZ_CP060822.1"/>
</dbReference>
<dbReference type="KEGG" id="ccur:IAR63_10615"/>
<organism evidence="1 2">
    <name type="scientific">Cylindrospermopsis curvispora GIHE-G1</name>
    <dbReference type="NCBI Taxonomy" id="2666332"/>
    <lineage>
        <taxon>Bacteria</taxon>
        <taxon>Bacillati</taxon>
        <taxon>Cyanobacteriota</taxon>
        <taxon>Cyanophyceae</taxon>
        <taxon>Nostocales</taxon>
        <taxon>Aphanizomenonaceae</taxon>
        <taxon>Cylindrospermopsis</taxon>
    </lineage>
</organism>
<gene>
    <name evidence="1" type="ORF">IAR63_10615</name>
</gene>
<name>A0A7H0EX62_9CYAN</name>
<evidence type="ECO:0008006" key="3">
    <source>
        <dbReference type="Google" id="ProtNLM"/>
    </source>
</evidence>
<proteinExistence type="predicted"/>
<sequence length="180" mass="20886">MLFDYLLLSGCLLPNRYSYSENGVKIELQRQSGELILLFHIDDQSNRDCKFRRVLELDNQGMKMCDLIVFYAKDSTRNICFIELKGRDIETAIQQINNTYKYFHAKLNQSNACNLVPEVNTKACIVSRACVPIKPLDSYTSYKELKYNFGKENISISKSSSLDRFLRGLNYEPKGKKNRK</sequence>